<keyword evidence="3" id="KW-1185">Reference proteome</keyword>
<dbReference type="Proteomes" id="UP001346869">
    <property type="component" value="Unassembled WGS sequence"/>
</dbReference>
<accession>A0AAN8AGQ9</accession>
<protein>
    <submittedName>
        <fullName evidence="2">Uncharacterized protein</fullName>
    </submittedName>
</protein>
<dbReference type="AlphaFoldDB" id="A0AAN8AGQ9"/>
<sequence length="71" mass="7804">MRNLDTNIAKREDAFEMQGSRGCPCGSAALRKQASLFRARVEQNSSPCSQRGRDPSLRPEPDMPAAARRGV</sequence>
<comment type="caution">
    <text evidence="2">The sequence shown here is derived from an EMBL/GenBank/DDBJ whole genome shotgun (WGS) entry which is preliminary data.</text>
</comment>
<proteinExistence type="predicted"/>
<evidence type="ECO:0000313" key="3">
    <source>
        <dbReference type="Proteomes" id="UP001346869"/>
    </source>
</evidence>
<evidence type="ECO:0000256" key="1">
    <source>
        <dbReference type="SAM" id="MobiDB-lite"/>
    </source>
</evidence>
<organism evidence="2 3">
    <name type="scientific">Eleginops maclovinus</name>
    <name type="common">Patagonian blennie</name>
    <name type="synonym">Eleginus maclovinus</name>
    <dbReference type="NCBI Taxonomy" id="56733"/>
    <lineage>
        <taxon>Eukaryota</taxon>
        <taxon>Metazoa</taxon>
        <taxon>Chordata</taxon>
        <taxon>Craniata</taxon>
        <taxon>Vertebrata</taxon>
        <taxon>Euteleostomi</taxon>
        <taxon>Actinopterygii</taxon>
        <taxon>Neopterygii</taxon>
        <taxon>Teleostei</taxon>
        <taxon>Neoteleostei</taxon>
        <taxon>Acanthomorphata</taxon>
        <taxon>Eupercaria</taxon>
        <taxon>Perciformes</taxon>
        <taxon>Notothenioidei</taxon>
        <taxon>Eleginopidae</taxon>
        <taxon>Eleginops</taxon>
    </lineage>
</organism>
<name>A0AAN8AGQ9_ELEMC</name>
<dbReference type="EMBL" id="JAUZQC010000019">
    <property type="protein sequence ID" value="KAK5854397.1"/>
    <property type="molecule type" value="Genomic_DNA"/>
</dbReference>
<reference evidence="2 3" key="2">
    <citation type="journal article" date="2023" name="Mol. Biol. Evol.">
        <title>Genomics of Secondarily Temperate Adaptation in the Only Non-Antarctic Icefish.</title>
        <authorList>
            <person name="Rivera-Colon A.G."/>
            <person name="Rayamajhi N."/>
            <person name="Minhas B.F."/>
            <person name="Madrigal G."/>
            <person name="Bilyk K.T."/>
            <person name="Yoon V."/>
            <person name="Hune M."/>
            <person name="Gregory S."/>
            <person name="Cheng C.H.C."/>
            <person name="Catchen J.M."/>
        </authorList>
    </citation>
    <scope>NUCLEOTIDE SEQUENCE [LARGE SCALE GENOMIC DNA]</scope>
    <source>
        <strain evidence="2">JMC-PN-2008</strain>
    </source>
</reference>
<evidence type="ECO:0000313" key="2">
    <source>
        <dbReference type="EMBL" id="KAK5854397.1"/>
    </source>
</evidence>
<gene>
    <name evidence="2" type="ORF">PBY51_015469</name>
</gene>
<feature type="compositionally biased region" description="Basic and acidic residues" evidence="1">
    <location>
        <begin position="51"/>
        <end position="61"/>
    </location>
</feature>
<reference evidence="2 3" key="1">
    <citation type="journal article" date="2023" name="Genes (Basel)">
        <title>Chromosome-Level Genome Assembly and Circadian Gene Repertoire of the Patagonia Blennie Eleginops maclovinus-The Closest Ancestral Proxy of Antarctic Cryonotothenioids.</title>
        <authorList>
            <person name="Cheng C.C."/>
            <person name="Rivera-Colon A.G."/>
            <person name="Minhas B.F."/>
            <person name="Wilson L."/>
            <person name="Rayamajhi N."/>
            <person name="Vargas-Chacoff L."/>
            <person name="Catchen J.M."/>
        </authorList>
    </citation>
    <scope>NUCLEOTIDE SEQUENCE [LARGE SCALE GENOMIC DNA]</scope>
    <source>
        <strain evidence="2">JMC-PN-2008</strain>
    </source>
</reference>
<feature type="region of interest" description="Disordered" evidence="1">
    <location>
        <begin position="40"/>
        <end position="71"/>
    </location>
</feature>